<dbReference type="Proteomes" id="UP001583186">
    <property type="component" value="Unassembled WGS sequence"/>
</dbReference>
<feature type="region of interest" description="Disordered" evidence="1">
    <location>
        <begin position="435"/>
        <end position="458"/>
    </location>
</feature>
<feature type="compositionally biased region" description="Polar residues" evidence="1">
    <location>
        <begin position="268"/>
        <end position="277"/>
    </location>
</feature>
<keyword evidence="3" id="KW-1185">Reference proteome</keyword>
<feature type="region of interest" description="Disordered" evidence="1">
    <location>
        <begin position="1"/>
        <end position="83"/>
    </location>
</feature>
<evidence type="ECO:0000256" key="1">
    <source>
        <dbReference type="SAM" id="MobiDB-lite"/>
    </source>
</evidence>
<reference evidence="2 3" key="1">
    <citation type="journal article" date="2024" name="IMA Fungus">
        <title>IMA Genome - F19 : A genome assembly and annotation guide to empower mycologists, including annotated draft genome sequences of Ceratocystis pirilliformis, Diaporthe australafricana, Fusarium ophioides, Paecilomyces lecythidis, and Sporothrix stenoceras.</title>
        <authorList>
            <person name="Aylward J."/>
            <person name="Wilson A.M."/>
            <person name="Visagie C.M."/>
            <person name="Spraker J."/>
            <person name="Barnes I."/>
            <person name="Buitendag C."/>
            <person name="Ceriani C."/>
            <person name="Del Mar Angel L."/>
            <person name="du Plessis D."/>
            <person name="Fuchs T."/>
            <person name="Gasser K."/>
            <person name="Kramer D."/>
            <person name="Li W."/>
            <person name="Munsamy K."/>
            <person name="Piso A."/>
            <person name="Price J.L."/>
            <person name="Sonnekus B."/>
            <person name="Thomas C."/>
            <person name="van der Nest A."/>
            <person name="van Dijk A."/>
            <person name="van Heerden A."/>
            <person name="van Vuuren N."/>
            <person name="Yilmaz N."/>
            <person name="Duong T.A."/>
            <person name="van der Merwe N.A."/>
            <person name="Wingfield M.J."/>
            <person name="Wingfield B.D."/>
        </authorList>
    </citation>
    <scope>NUCLEOTIDE SEQUENCE [LARGE SCALE GENOMIC DNA]</scope>
    <source>
        <strain evidence="2 3">CMW 5346</strain>
    </source>
</reference>
<protein>
    <submittedName>
        <fullName evidence="2">Uncharacterized protein</fullName>
    </submittedName>
</protein>
<evidence type="ECO:0000313" key="2">
    <source>
        <dbReference type="EMBL" id="KAL1897637.1"/>
    </source>
</evidence>
<dbReference type="EMBL" id="JAWCUI010000018">
    <property type="protein sequence ID" value="KAL1897637.1"/>
    <property type="molecule type" value="Genomic_DNA"/>
</dbReference>
<organism evidence="2 3">
    <name type="scientific">Sporothrix stenoceras</name>
    <dbReference type="NCBI Taxonomy" id="5173"/>
    <lineage>
        <taxon>Eukaryota</taxon>
        <taxon>Fungi</taxon>
        <taxon>Dikarya</taxon>
        <taxon>Ascomycota</taxon>
        <taxon>Pezizomycotina</taxon>
        <taxon>Sordariomycetes</taxon>
        <taxon>Sordariomycetidae</taxon>
        <taxon>Ophiostomatales</taxon>
        <taxon>Ophiostomataceae</taxon>
        <taxon>Sporothrix</taxon>
    </lineage>
</organism>
<feature type="compositionally biased region" description="Basic and acidic residues" evidence="1">
    <location>
        <begin position="252"/>
        <end position="261"/>
    </location>
</feature>
<feature type="compositionally biased region" description="Polar residues" evidence="1">
    <location>
        <begin position="443"/>
        <end position="453"/>
    </location>
</feature>
<name>A0ABR3ZBH1_9PEZI</name>
<feature type="region of interest" description="Disordered" evidence="1">
    <location>
        <begin position="395"/>
        <end position="414"/>
    </location>
</feature>
<gene>
    <name evidence="2" type="ORF">Sste5346_003943</name>
</gene>
<accession>A0ABR3ZBH1</accession>
<proteinExistence type="predicted"/>
<feature type="region of interest" description="Disordered" evidence="1">
    <location>
        <begin position="252"/>
        <end position="311"/>
    </location>
</feature>
<evidence type="ECO:0000313" key="3">
    <source>
        <dbReference type="Proteomes" id="UP001583186"/>
    </source>
</evidence>
<comment type="caution">
    <text evidence="2">The sequence shown here is derived from an EMBL/GenBank/DDBJ whole genome shotgun (WGS) entry which is preliminary data.</text>
</comment>
<sequence length="472" mass="51924">MFSSQPESADFDYPRGPLKRYHEEEAAMGFTEHRNKRLQTLPFRTSPTSQRKWDLAVGSEAGQQRPDPAMTPPGSFSESAPQAHLQHATQQAALQQQQSIYAHQGVVPAVVESGDMDMDMATDDMLSPPAHMNYAQQQEHLVPGPSQPDQDSVIASRMPTPIQPSFAVQVRGNNWGGAAGNVMHNSMATPTPAVATEDRSVPRTLEHPAVMGEWSMVQNRSLPSPISESGIEEAGSPDMVLDSMALQSHEQSHEHIEGCGEHDDELLNTPNRSSAMRSSPAPMGSSPIRGSALDSDPAATPSPRKGHTRSRHTIVAWTQQPGMKKSFSIGYRADFLVEPAKEGVVTRSWSRREANLSDRTKVVLSAVAQQRARIREKILRRQKLLDEFKAAEAGAEQKALPAVNEKAEENRPSTDITDKTVDTIKALQIDNIDTATPLPDNTLARTTSRASKTARNREQNYRQLSQTFHRSI</sequence>
<feature type="compositionally biased region" description="Basic and acidic residues" evidence="1">
    <location>
        <begin position="405"/>
        <end position="414"/>
    </location>
</feature>